<reference evidence="3" key="1">
    <citation type="journal article" date="2017" name="Genome Biol.">
        <title>Comparative genomics reveals high biological diversity and specific adaptations in the industrially and medically important fungal genus Aspergillus.</title>
        <authorList>
            <person name="de Vries R.P."/>
            <person name="Riley R."/>
            <person name="Wiebenga A."/>
            <person name="Aguilar-Osorio G."/>
            <person name="Amillis S."/>
            <person name="Uchima C.A."/>
            <person name="Anderluh G."/>
            <person name="Asadollahi M."/>
            <person name="Askin M."/>
            <person name="Barry K."/>
            <person name="Battaglia E."/>
            <person name="Bayram O."/>
            <person name="Benocci T."/>
            <person name="Braus-Stromeyer S.A."/>
            <person name="Caldana C."/>
            <person name="Canovas D."/>
            <person name="Cerqueira G.C."/>
            <person name="Chen F."/>
            <person name="Chen W."/>
            <person name="Choi C."/>
            <person name="Clum A."/>
            <person name="Dos Santos R.A."/>
            <person name="Damasio A.R."/>
            <person name="Diallinas G."/>
            <person name="Emri T."/>
            <person name="Fekete E."/>
            <person name="Flipphi M."/>
            <person name="Freyberg S."/>
            <person name="Gallo A."/>
            <person name="Gournas C."/>
            <person name="Habgood R."/>
            <person name="Hainaut M."/>
            <person name="Harispe M.L."/>
            <person name="Henrissat B."/>
            <person name="Hilden K.S."/>
            <person name="Hope R."/>
            <person name="Hossain A."/>
            <person name="Karabika E."/>
            <person name="Karaffa L."/>
            <person name="Karanyi Z."/>
            <person name="Krasevec N."/>
            <person name="Kuo A."/>
            <person name="Kusch H."/>
            <person name="LaButti K."/>
            <person name="Lagendijk E.L."/>
            <person name="Lapidus A."/>
            <person name="Levasseur A."/>
            <person name="Lindquist E."/>
            <person name="Lipzen A."/>
            <person name="Logrieco A.F."/>
            <person name="MacCabe A."/>
            <person name="Maekelae M.R."/>
            <person name="Malavazi I."/>
            <person name="Melin P."/>
            <person name="Meyer V."/>
            <person name="Mielnichuk N."/>
            <person name="Miskei M."/>
            <person name="Molnar A.P."/>
            <person name="Mule G."/>
            <person name="Ngan C.Y."/>
            <person name="Orejas M."/>
            <person name="Orosz E."/>
            <person name="Ouedraogo J.P."/>
            <person name="Overkamp K.M."/>
            <person name="Park H.-S."/>
            <person name="Perrone G."/>
            <person name="Piumi F."/>
            <person name="Punt P.J."/>
            <person name="Ram A.F."/>
            <person name="Ramon A."/>
            <person name="Rauscher S."/>
            <person name="Record E."/>
            <person name="Riano-Pachon D.M."/>
            <person name="Robert V."/>
            <person name="Roehrig J."/>
            <person name="Ruller R."/>
            <person name="Salamov A."/>
            <person name="Salih N.S."/>
            <person name="Samson R.A."/>
            <person name="Sandor E."/>
            <person name="Sanguinetti M."/>
            <person name="Schuetze T."/>
            <person name="Sepcic K."/>
            <person name="Shelest E."/>
            <person name="Sherlock G."/>
            <person name="Sophianopoulou V."/>
            <person name="Squina F.M."/>
            <person name="Sun H."/>
            <person name="Susca A."/>
            <person name="Todd R.B."/>
            <person name="Tsang A."/>
            <person name="Unkles S.E."/>
            <person name="van de Wiele N."/>
            <person name="van Rossen-Uffink D."/>
            <person name="Oliveira J.V."/>
            <person name="Vesth T.C."/>
            <person name="Visser J."/>
            <person name="Yu J.-H."/>
            <person name="Zhou M."/>
            <person name="Andersen M.R."/>
            <person name="Archer D.B."/>
            <person name="Baker S.E."/>
            <person name="Benoit I."/>
            <person name="Brakhage A.A."/>
            <person name="Braus G.H."/>
            <person name="Fischer R."/>
            <person name="Frisvad J.C."/>
            <person name="Goldman G.H."/>
            <person name="Houbraken J."/>
            <person name="Oakley B."/>
            <person name="Pocsi I."/>
            <person name="Scazzocchio C."/>
            <person name="Seiboth B."/>
            <person name="vanKuyk P.A."/>
            <person name="Wortman J."/>
            <person name="Dyer P.S."/>
            <person name="Grigoriev I.V."/>
        </authorList>
    </citation>
    <scope>NUCLEOTIDE SEQUENCE [LARGE SCALE GENOMIC DNA]</scope>
    <source>
        <strain evidence="3">ITEM 5010</strain>
    </source>
</reference>
<evidence type="ECO:0000313" key="2">
    <source>
        <dbReference type="EMBL" id="OOF89798.1"/>
    </source>
</evidence>
<dbReference type="AlphaFoldDB" id="A0A1R3R5P2"/>
<dbReference type="EMBL" id="KV907771">
    <property type="protein sequence ID" value="OOF89798.1"/>
    <property type="molecule type" value="Genomic_DNA"/>
</dbReference>
<evidence type="ECO:0000313" key="3">
    <source>
        <dbReference type="Proteomes" id="UP000188318"/>
    </source>
</evidence>
<dbReference type="Proteomes" id="UP000188318">
    <property type="component" value="Unassembled WGS sequence"/>
</dbReference>
<dbReference type="VEuPathDB" id="FungiDB:ASPCADRAFT_212468"/>
<organism evidence="2 3">
    <name type="scientific">Aspergillus carbonarius (strain ITEM 5010)</name>
    <dbReference type="NCBI Taxonomy" id="602072"/>
    <lineage>
        <taxon>Eukaryota</taxon>
        <taxon>Fungi</taxon>
        <taxon>Dikarya</taxon>
        <taxon>Ascomycota</taxon>
        <taxon>Pezizomycotina</taxon>
        <taxon>Eurotiomycetes</taxon>
        <taxon>Eurotiomycetidae</taxon>
        <taxon>Eurotiales</taxon>
        <taxon>Aspergillaceae</taxon>
        <taxon>Aspergillus</taxon>
        <taxon>Aspergillus subgen. Circumdati</taxon>
    </lineage>
</organism>
<keyword evidence="3" id="KW-1185">Reference proteome</keyword>
<feature type="region of interest" description="Disordered" evidence="1">
    <location>
        <begin position="1"/>
        <end position="95"/>
    </location>
</feature>
<proteinExistence type="predicted"/>
<gene>
    <name evidence="2" type="ORF">ASPCADRAFT_212468</name>
</gene>
<protein>
    <submittedName>
        <fullName evidence="2">Uncharacterized protein</fullName>
    </submittedName>
</protein>
<evidence type="ECO:0000256" key="1">
    <source>
        <dbReference type="SAM" id="MobiDB-lite"/>
    </source>
</evidence>
<name>A0A1R3R5P2_ASPC5</name>
<accession>A0A1R3R5P2</accession>
<feature type="compositionally biased region" description="Polar residues" evidence="1">
    <location>
        <begin position="56"/>
        <end position="78"/>
    </location>
</feature>
<sequence>MYVRFFVRESDDDDDDGDDSSSSNLCKRGVGSGDAVSNYNNQKTHAKAVFPAPGGPNTSVTCPNGNPFVSPSSKSDTASGEHKEMASSSADRPVGRAFLPEAGNAVDACRDCDAGKEITRSG</sequence>
<feature type="compositionally biased region" description="Acidic residues" evidence="1">
    <location>
        <begin position="10"/>
        <end position="19"/>
    </location>
</feature>
<dbReference type="OrthoDB" id="10587044at2759"/>